<protein>
    <submittedName>
        <fullName evidence="2">Uncharacterized protein</fullName>
    </submittedName>
</protein>
<dbReference type="AlphaFoldDB" id="A0A8J5RP50"/>
<feature type="coiled-coil region" evidence="1">
    <location>
        <begin position="55"/>
        <end position="82"/>
    </location>
</feature>
<proteinExistence type="predicted"/>
<reference evidence="2" key="1">
    <citation type="journal article" date="2021" name="bioRxiv">
        <title>Whole Genome Assembly and Annotation of Northern Wild Rice, Zizania palustris L., Supports a Whole Genome Duplication in the Zizania Genus.</title>
        <authorList>
            <person name="Haas M."/>
            <person name="Kono T."/>
            <person name="Macchietto M."/>
            <person name="Millas R."/>
            <person name="McGilp L."/>
            <person name="Shao M."/>
            <person name="Duquette J."/>
            <person name="Hirsch C.N."/>
            <person name="Kimball J."/>
        </authorList>
    </citation>
    <scope>NUCLEOTIDE SEQUENCE</scope>
    <source>
        <tissue evidence="2">Fresh leaf tissue</tissue>
    </source>
</reference>
<keyword evidence="3" id="KW-1185">Reference proteome</keyword>
<sequence>MDGGGGVDAVDLRRSMAAQRLAFERQIADGRERTKASTSAFSASLLSARSLANHTISHREKLKELKDRLRKLEADLAEALSRILPSSSFCLDTSHNRFITTFFVN</sequence>
<dbReference type="Proteomes" id="UP000729402">
    <property type="component" value="Unassembled WGS sequence"/>
</dbReference>
<dbReference type="EMBL" id="JAAALK010000288">
    <property type="protein sequence ID" value="KAG8053773.1"/>
    <property type="molecule type" value="Genomic_DNA"/>
</dbReference>
<accession>A0A8J5RP50</accession>
<evidence type="ECO:0000313" key="3">
    <source>
        <dbReference type="Proteomes" id="UP000729402"/>
    </source>
</evidence>
<name>A0A8J5RP50_ZIZPA</name>
<comment type="caution">
    <text evidence="2">The sequence shown here is derived from an EMBL/GenBank/DDBJ whole genome shotgun (WGS) entry which is preliminary data.</text>
</comment>
<gene>
    <name evidence="2" type="ORF">GUJ93_ZPchr0001g32576</name>
</gene>
<organism evidence="2 3">
    <name type="scientific">Zizania palustris</name>
    <name type="common">Northern wild rice</name>
    <dbReference type="NCBI Taxonomy" id="103762"/>
    <lineage>
        <taxon>Eukaryota</taxon>
        <taxon>Viridiplantae</taxon>
        <taxon>Streptophyta</taxon>
        <taxon>Embryophyta</taxon>
        <taxon>Tracheophyta</taxon>
        <taxon>Spermatophyta</taxon>
        <taxon>Magnoliopsida</taxon>
        <taxon>Liliopsida</taxon>
        <taxon>Poales</taxon>
        <taxon>Poaceae</taxon>
        <taxon>BOP clade</taxon>
        <taxon>Oryzoideae</taxon>
        <taxon>Oryzeae</taxon>
        <taxon>Zizaniinae</taxon>
        <taxon>Zizania</taxon>
    </lineage>
</organism>
<evidence type="ECO:0000313" key="2">
    <source>
        <dbReference type="EMBL" id="KAG8053773.1"/>
    </source>
</evidence>
<keyword evidence="1" id="KW-0175">Coiled coil</keyword>
<reference evidence="2" key="2">
    <citation type="submission" date="2021-02" db="EMBL/GenBank/DDBJ databases">
        <authorList>
            <person name="Kimball J.A."/>
            <person name="Haas M.W."/>
            <person name="Macchietto M."/>
            <person name="Kono T."/>
            <person name="Duquette J."/>
            <person name="Shao M."/>
        </authorList>
    </citation>
    <scope>NUCLEOTIDE SEQUENCE</scope>
    <source>
        <tissue evidence="2">Fresh leaf tissue</tissue>
    </source>
</reference>
<evidence type="ECO:0000256" key="1">
    <source>
        <dbReference type="SAM" id="Coils"/>
    </source>
</evidence>